<evidence type="ECO:0000313" key="5">
    <source>
        <dbReference type="Proteomes" id="UP001138780"/>
    </source>
</evidence>
<dbReference type="NCBIfam" id="NF033503">
    <property type="entry name" value="LarB"/>
    <property type="match status" value="1"/>
</dbReference>
<dbReference type="PANTHER" id="PTHR43064:SF1">
    <property type="entry name" value="SLL1489 PROTEIN"/>
    <property type="match status" value="1"/>
</dbReference>
<dbReference type="InterPro" id="IPR039476">
    <property type="entry name" value="P2CMN_synthase_LarB"/>
</dbReference>
<dbReference type="EMBL" id="CP072329">
    <property type="protein sequence ID" value="QUB38711.1"/>
    <property type="molecule type" value="Genomic_DNA"/>
</dbReference>
<dbReference type="SUPFAM" id="SSF52255">
    <property type="entry name" value="N5-CAIR mutase (phosphoribosylaminoimidazole carboxylase, PurE)"/>
    <property type="match status" value="1"/>
</dbReference>
<reference evidence="2" key="1">
    <citation type="submission" date="2016-12" db="EMBL/GenBank/DDBJ databases">
        <title>Draft genome of Streptococcus lactarius CCUG 66490T type strain.</title>
        <authorList>
            <person name="Salva-Serra F."/>
            <person name="Engstrom-Jakobsson H."/>
            <person name="Thorell K."/>
            <person name="Gomila M."/>
            <person name="Gonzales-Siles L."/>
            <person name="Busquets A."/>
            <person name="Jaen-Luchoro D."/>
            <person name="Karlsson R."/>
            <person name="Kristiansson E."/>
            <person name="Moore E."/>
        </authorList>
    </citation>
    <scope>NUCLEOTIDE SEQUENCE</scope>
    <source>
        <strain evidence="2">CCUG 66490</strain>
    </source>
</reference>
<evidence type="ECO:0000313" key="4">
    <source>
        <dbReference type="Proteomes" id="UP000676511"/>
    </source>
</evidence>
<dbReference type="Proteomes" id="UP001138780">
    <property type="component" value="Unassembled WGS sequence"/>
</dbReference>
<dbReference type="RefSeq" id="WP_045759929.1">
    <property type="nucleotide sequence ID" value="NZ_CP072329.1"/>
</dbReference>
<dbReference type="SMART" id="SM01001">
    <property type="entry name" value="AIRC"/>
    <property type="match status" value="1"/>
</dbReference>
<gene>
    <name evidence="3" type="primary">larB</name>
    <name evidence="2" type="ORF">BTU61_05935</name>
    <name evidence="3" type="ORF">J4854_09220</name>
</gene>
<dbReference type="GO" id="GO:0016787">
    <property type="term" value="F:hydrolase activity"/>
    <property type="evidence" value="ECO:0007669"/>
    <property type="project" value="InterPro"/>
</dbReference>
<sequence>MDFQPNLEQTLRDLQAGHLSVEDALEQINGVKELGYAAIDTDRQRRNGFPEVIFGEGKTVEQMEGIMQFLLQKELPILATRVSLQKGEALSQLFPNGHYYPEARCFVLNSKKEEVDAEHYIAVVTAGTSDVPVAEEAAVTAETFGHAVHRIYDVGVAGIHRLFRRLDEIQKASVVIVIAGMEGALVSVVGGLVDVPVIAVPTSIGYGSNLQGLTTLMSMLTSCASGVTVVNIDNGFGAAYSACMINRLNHNRKENE</sequence>
<evidence type="ECO:0000313" key="2">
    <source>
        <dbReference type="EMBL" id="MBK4779744.1"/>
    </source>
</evidence>
<protein>
    <submittedName>
        <fullName evidence="2">1-(5-phosphoribosyl)-5-amino-4-imidazole-carboxylate carboxylase</fullName>
    </submittedName>
    <submittedName>
        <fullName evidence="3">Nickel pincer cofactor biosynthesis protein LarB</fullName>
    </submittedName>
</protein>
<dbReference type="GO" id="GO:0006189">
    <property type="term" value="P:'de novo' IMP biosynthetic process"/>
    <property type="evidence" value="ECO:0007669"/>
    <property type="project" value="InterPro"/>
</dbReference>
<dbReference type="InterPro" id="IPR000031">
    <property type="entry name" value="PurE_dom"/>
</dbReference>
<reference evidence="3 4" key="2">
    <citation type="submission" date="2021-03" db="EMBL/GenBank/DDBJ databases">
        <title>Human Oral Microbial Genomes.</title>
        <authorList>
            <person name="Johnston C.D."/>
            <person name="Chen T."/>
            <person name="Dewhirst F.E."/>
        </authorList>
    </citation>
    <scope>NUCLEOTIDE SEQUENCE [LARGE SCALE GENOMIC DNA]</scope>
    <source>
        <strain evidence="3 4">CCUG 66490</strain>
    </source>
</reference>
<dbReference type="PANTHER" id="PTHR43064">
    <property type="entry name" value="PHOSPHORIBOSYLAMINOIMIDAZOLE CARBOXYLASE-RELATED"/>
    <property type="match status" value="1"/>
</dbReference>
<dbReference type="Proteomes" id="UP000676511">
    <property type="component" value="Chromosome"/>
</dbReference>
<evidence type="ECO:0000313" key="3">
    <source>
        <dbReference type="EMBL" id="QUB38711.1"/>
    </source>
</evidence>
<dbReference type="Gene3D" id="3.40.50.1970">
    <property type="match status" value="1"/>
</dbReference>
<organism evidence="2 5">
    <name type="scientific">Streptococcus lactarius</name>
    <dbReference type="NCBI Taxonomy" id="684066"/>
    <lineage>
        <taxon>Bacteria</taxon>
        <taxon>Bacillati</taxon>
        <taxon>Bacillota</taxon>
        <taxon>Bacilli</taxon>
        <taxon>Lactobacillales</taxon>
        <taxon>Streptococcaceae</taxon>
        <taxon>Streptococcus</taxon>
    </lineage>
</organism>
<name>A0A9X0WPZ4_9STRE</name>
<dbReference type="AlphaFoldDB" id="A0A9X0WPZ4"/>
<evidence type="ECO:0000259" key="1">
    <source>
        <dbReference type="SMART" id="SM01001"/>
    </source>
</evidence>
<feature type="domain" description="PurE" evidence="1">
    <location>
        <begin position="119"/>
        <end position="251"/>
    </location>
</feature>
<dbReference type="EMBL" id="MRXX01000007">
    <property type="protein sequence ID" value="MBK4779744.1"/>
    <property type="molecule type" value="Genomic_DNA"/>
</dbReference>
<keyword evidence="4" id="KW-1185">Reference proteome</keyword>
<proteinExistence type="predicted"/>
<accession>A0A9X0WPZ4</accession>
<dbReference type="Pfam" id="PF00731">
    <property type="entry name" value="AIRC"/>
    <property type="match status" value="1"/>
</dbReference>